<reference evidence="1" key="2">
    <citation type="submission" date="2021-04" db="EMBL/GenBank/DDBJ databases">
        <authorList>
            <person name="Gilroy R."/>
        </authorList>
    </citation>
    <scope>NUCLEOTIDE SEQUENCE</scope>
    <source>
        <strain evidence="1">ChiBcec18-1249</strain>
    </source>
</reference>
<reference evidence="1" key="1">
    <citation type="journal article" date="2021" name="PeerJ">
        <title>Extensive microbial diversity within the chicken gut microbiome revealed by metagenomics and culture.</title>
        <authorList>
            <person name="Gilroy R."/>
            <person name="Ravi A."/>
            <person name="Getino M."/>
            <person name="Pursley I."/>
            <person name="Horton D.L."/>
            <person name="Alikhan N.F."/>
            <person name="Baker D."/>
            <person name="Gharbi K."/>
            <person name="Hall N."/>
            <person name="Watson M."/>
            <person name="Adriaenssens E.M."/>
            <person name="Foster-Nyarko E."/>
            <person name="Jarju S."/>
            <person name="Secka A."/>
            <person name="Antonio M."/>
            <person name="Oren A."/>
            <person name="Chaudhuri R.R."/>
            <person name="La Ragione R."/>
            <person name="Hildebrand F."/>
            <person name="Pallen M.J."/>
        </authorList>
    </citation>
    <scope>NUCLEOTIDE SEQUENCE</scope>
    <source>
        <strain evidence="1">ChiBcec18-1249</strain>
    </source>
</reference>
<dbReference type="AlphaFoldDB" id="A0A9D2RTN9"/>
<comment type="caution">
    <text evidence="1">The sequence shown here is derived from an EMBL/GenBank/DDBJ whole genome shotgun (WGS) entry which is preliminary data.</text>
</comment>
<dbReference type="Proteomes" id="UP000823824">
    <property type="component" value="Unassembled WGS sequence"/>
</dbReference>
<protein>
    <submittedName>
        <fullName evidence="1">Uncharacterized protein</fullName>
    </submittedName>
</protein>
<accession>A0A9D2RTN9</accession>
<evidence type="ECO:0000313" key="1">
    <source>
        <dbReference type="EMBL" id="HJB14287.1"/>
    </source>
</evidence>
<organism evidence="1 2">
    <name type="scientific">Candidatus Oscillibacter excrementigallinarum</name>
    <dbReference type="NCBI Taxonomy" id="2838716"/>
    <lineage>
        <taxon>Bacteria</taxon>
        <taxon>Bacillati</taxon>
        <taxon>Bacillota</taxon>
        <taxon>Clostridia</taxon>
        <taxon>Eubacteriales</taxon>
        <taxon>Oscillospiraceae</taxon>
        <taxon>Oscillibacter</taxon>
    </lineage>
</organism>
<evidence type="ECO:0000313" key="2">
    <source>
        <dbReference type="Proteomes" id="UP000823824"/>
    </source>
</evidence>
<dbReference type="EMBL" id="DWZJ01000103">
    <property type="protein sequence ID" value="HJB14287.1"/>
    <property type="molecule type" value="Genomic_DNA"/>
</dbReference>
<proteinExistence type="predicted"/>
<sequence>MLDEKDLQAIAQLMDLKMAQQKQEIIGELDTKLASQKKEIMGEVAALMESYFEPKFNLLADGLAAVNEKLKALPDPDLMDKMQEELDLHHQLLKLHTKEINALKKAQ</sequence>
<gene>
    <name evidence="1" type="ORF">H9787_11350</name>
</gene>
<name>A0A9D2RTN9_9FIRM</name>